<evidence type="ECO:0000256" key="6">
    <source>
        <dbReference type="ARBA" id="ARBA00023136"/>
    </source>
</evidence>
<dbReference type="KEGG" id="bfo:118421992"/>
<feature type="compositionally biased region" description="Polar residues" evidence="10">
    <location>
        <begin position="278"/>
        <end position="290"/>
    </location>
</feature>
<feature type="compositionally biased region" description="Basic and acidic residues" evidence="10">
    <location>
        <begin position="298"/>
        <end position="307"/>
    </location>
</feature>
<evidence type="ECO:0000256" key="10">
    <source>
        <dbReference type="SAM" id="MobiDB-lite"/>
    </source>
</evidence>
<sequence length="423" mass="46598">MATAGEYILVLINGLIIVVTIVGGLLTLLAIWTRPVLRKLVNVPLASLSCADVLLAILCSPFWIQQILHPQWEPPGALCWLIGYTSPVLWGVSVSHMLCIALHRYFKICTTSMRLKSTRVLVIMLLLTWLVPIVSFLPLYVGEDVRVDPKLKRCAMGRSDKLWAKIPPVVLNFILSYIAALVMYILIQNHVRKSEVRVRPIVPGPSTHLAVQSSRGDPPSGTASARVIMAKPVRNLDRVELEGDEKSGGEGQRSIDHIDPCKPKGTMILVATASGSFAEQQDISQGSTALPSDEEQEEGHSGPDEPKGVALTVTIESDQAGTNERQRQAVPDRMRSPQNRCASAAERQITRMMMTLFAVYTLCCMPMTIMVIFSSKVSSEAFAVGQLLATLNGALNPVVYGVMNKNIRRGYKHVWDKMLNYIT</sequence>
<feature type="transmembrane region" description="Helical" evidence="11">
    <location>
        <begin position="356"/>
        <end position="375"/>
    </location>
</feature>
<evidence type="ECO:0000256" key="11">
    <source>
        <dbReference type="SAM" id="Phobius"/>
    </source>
</evidence>
<dbReference type="SUPFAM" id="SSF81321">
    <property type="entry name" value="Family A G protein-coupled receptor-like"/>
    <property type="match status" value="1"/>
</dbReference>
<evidence type="ECO:0000256" key="5">
    <source>
        <dbReference type="ARBA" id="ARBA00023040"/>
    </source>
</evidence>
<dbReference type="Proteomes" id="UP000001554">
    <property type="component" value="Chromosome 1"/>
</dbReference>
<comment type="similarity">
    <text evidence="9">Belongs to the G-protein coupled receptor 1 family.</text>
</comment>
<dbReference type="FunFam" id="1.20.1070.10:FF:000568">
    <property type="entry name" value="Uncharacterized protein"/>
    <property type="match status" value="1"/>
</dbReference>
<dbReference type="GO" id="GO:0004930">
    <property type="term" value="F:G protein-coupled receptor activity"/>
    <property type="evidence" value="ECO:0007669"/>
    <property type="project" value="UniProtKB-KW"/>
</dbReference>
<keyword evidence="8 9" id="KW-0807">Transducer</keyword>
<evidence type="ECO:0000256" key="2">
    <source>
        <dbReference type="ARBA" id="ARBA00022475"/>
    </source>
</evidence>
<dbReference type="AlphaFoldDB" id="C3YGU3"/>
<evidence type="ECO:0000259" key="12">
    <source>
        <dbReference type="PROSITE" id="PS50262"/>
    </source>
</evidence>
<reference evidence="13" key="1">
    <citation type="journal article" date="2008" name="Nature">
        <title>The amphioxus genome and the evolution of the chordate karyotype.</title>
        <authorList>
            <consortium name="US DOE Joint Genome Institute (JGI-PGF)"/>
            <person name="Putnam N.H."/>
            <person name="Butts T."/>
            <person name="Ferrier D.E.K."/>
            <person name="Furlong R.F."/>
            <person name="Hellsten U."/>
            <person name="Kawashima T."/>
            <person name="Robinson-Rechavi M."/>
            <person name="Shoguchi E."/>
            <person name="Terry A."/>
            <person name="Yu J.-K."/>
            <person name="Benito-Gutierrez E.L."/>
            <person name="Dubchak I."/>
            <person name="Garcia-Fernandez J."/>
            <person name="Gibson-Brown J.J."/>
            <person name="Grigoriev I.V."/>
            <person name="Horton A.C."/>
            <person name="de Jong P.J."/>
            <person name="Jurka J."/>
            <person name="Kapitonov V.V."/>
            <person name="Kohara Y."/>
            <person name="Kuroki Y."/>
            <person name="Lindquist E."/>
            <person name="Lucas S."/>
            <person name="Osoegawa K."/>
            <person name="Pennacchio L.A."/>
            <person name="Salamov A.A."/>
            <person name="Satou Y."/>
            <person name="Sauka-Spengler T."/>
            <person name="Schmutz J."/>
            <person name="Shin-I T."/>
            <person name="Toyoda A."/>
            <person name="Bronner-Fraser M."/>
            <person name="Fujiyama A."/>
            <person name="Holland L.Z."/>
            <person name="Holland P.W.H."/>
            <person name="Satoh N."/>
            <person name="Rokhsar D.S."/>
        </authorList>
    </citation>
    <scope>NUCLEOTIDE SEQUENCE [LARGE SCALE GENOMIC DNA]</scope>
    <source>
        <strain evidence="13">S238N-H82</strain>
        <tissue evidence="13">Testes</tissue>
    </source>
</reference>
<evidence type="ECO:0000313" key="13">
    <source>
        <dbReference type="EMBL" id="EEN60414.1"/>
    </source>
</evidence>
<dbReference type="GO" id="GO:0005886">
    <property type="term" value="C:plasma membrane"/>
    <property type="evidence" value="ECO:0007669"/>
    <property type="project" value="UniProtKB-SubCell"/>
</dbReference>
<organism>
    <name type="scientific">Branchiostoma floridae</name>
    <name type="common">Florida lancelet</name>
    <name type="synonym">Amphioxus</name>
    <dbReference type="NCBI Taxonomy" id="7739"/>
    <lineage>
        <taxon>Eukaryota</taxon>
        <taxon>Metazoa</taxon>
        <taxon>Chordata</taxon>
        <taxon>Cephalochordata</taxon>
        <taxon>Leptocardii</taxon>
        <taxon>Amphioxiformes</taxon>
        <taxon>Branchiostomatidae</taxon>
        <taxon>Branchiostoma</taxon>
    </lineage>
</organism>
<dbReference type="PANTHER" id="PTHR24228:SF72">
    <property type="entry name" value="G-PROTEIN COUPLED RECEPTORS FAMILY 1 PROFILE DOMAIN-CONTAINING PROTEIN"/>
    <property type="match status" value="1"/>
</dbReference>
<dbReference type="InterPro" id="IPR017452">
    <property type="entry name" value="GPCR_Rhodpsn_7TM"/>
</dbReference>
<evidence type="ECO:0000313" key="14">
    <source>
        <dbReference type="Proteomes" id="UP000001554"/>
    </source>
</evidence>
<keyword evidence="7 9" id="KW-0675">Receptor</keyword>
<dbReference type="STRING" id="7739.C3YGU3"/>
<dbReference type="InterPro" id="IPR000276">
    <property type="entry name" value="GPCR_Rhodpsn"/>
</dbReference>
<dbReference type="EMBL" id="GG666512">
    <property type="protein sequence ID" value="EEN60414.1"/>
    <property type="molecule type" value="Genomic_DNA"/>
</dbReference>
<reference evidence="14" key="2">
    <citation type="journal article" date="2020" name="Nat. Ecol. Evol.">
        <title>Deeply conserved synteny resolves early events in vertebrate evolution.</title>
        <authorList>
            <person name="Simakov O."/>
            <person name="Marletaz F."/>
            <person name="Yue J.X."/>
            <person name="O'Connell B."/>
            <person name="Jenkins J."/>
            <person name="Brandt A."/>
            <person name="Calef R."/>
            <person name="Tung C.H."/>
            <person name="Huang T.K."/>
            <person name="Schmutz J."/>
            <person name="Satoh N."/>
            <person name="Yu J.K."/>
            <person name="Putnam N.H."/>
            <person name="Green R.E."/>
            <person name="Rokhsar D.S."/>
        </authorList>
    </citation>
    <scope>NUCLEOTIDE SEQUENCE [LARGE SCALE GENOMIC DNA]</scope>
    <source>
        <strain evidence="14">S238N-H82</strain>
    </source>
</reference>
<evidence type="ECO:0000256" key="1">
    <source>
        <dbReference type="ARBA" id="ARBA00004651"/>
    </source>
</evidence>
<feature type="compositionally biased region" description="Basic and acidic residues" evidence="10">
    <location>
        <begin position="234"/>
        <end position="259"/>
    </location>
</feature>
<dbReference type="PROSITE" id="PS50262">
    <property type="entry name" value="G_PROTEIN_RECEP_F1_2"/>
    <property type="match status" value="1"/>
</dbReference>
<keyword evidence="6 11" id="KW-0472">Membrane</keyword>
<name>C3YGU3_BRAFL</name>
<keyword evidence="4 11" id="KW-1133">Transmembrane helix</keyword>
<evidence type="ECO:0000256" key="3">
    <source>
        <dbReference type="ARBA" id="ARBA00022692"/>
    </source>
</evidence>
<gene>
    <name evidence="15" type="primary">LOC118421992</name>
    <name evidence="13" type="ORF">BRAFLDRAFT_79293</name>
</gene>
<comment type="subcellular location">
    <subcellularLocation>
        <location evidence="1">Cell membrane</location>
        <topology evidence="1">Multi-pass membrane protein</topology>
    </subcellularLocation>
</comment>
<evidence type="ECO:0000256" key="7">
    <source>
        <dbReference type="ARBA" id="ARBA00023170"/>
    </source>
</evidence>
<dbReference type="CDD" id="cd00637">
    <property type="entry name" value="7tm_classA_rhodopsin-like"/>
    <property type="match status" value="1"/>
</dbReference>
<keyword evidence="5 9" id="KW-0297">G-protein coupled receptor</keyword>
<dbReference type="eggNOG" id="KOG3656">
    <property type="taxonomic scope" value="Eukaryota"/>
</dbReference>
<feature type="transmembrane region" description="Helical" evidence="11">
    <location>
        <begin position="6"/>
        <end position="31"/>
    </location>
</feature>
<feature type="transmembrane region" description="Helical" evidence="11">
    <location>
        <begin position="381"/>
        <end position="403"/>
    </location>
</feature>
<feature type="region of interest" description="Disordered" evidence="10">
    <location>
        <begin position="278"/>
        <end position="338"/>
    </location>
</feature>
<dbReference type="Gene3D" id="1.20.1070.10">
    <property type="entry name" value="Rhodopsin 7-helix transmembrane proteins"/>
    <property type="match status" value="2"/>
</dbReference>
<dbReference type="PROSITE" id="PS00237">
    <property type="entry name" value="G_PROTEIN_RECEP_F1_1"/>
    <property type="match status" value="1"/>
</dbReference>
<keyword evidence="2" id="KW-1003">Cell membrane</keyword>
<keyword evidence="3 9" id="KW-0812">Transmembrane</keyword>
<feature type="compositionally biased region" description="Basic and acidic residues" evidence="10">
    <location>
        <begin position="324"/>
        <end position="335"/>
    </location>
</feature>
<dbReference type="InParanoid" id="C3YGU3"/>
<evidence type="ECO:0000256" key="9">
    <source>
        <dbReference type="RuleBase" id="RU000688"/>
    </source>
</evidence>
<feature type="transmembrane region" description="Helical" evidence="11">
    <location>
        <begin position="166"/>
        <end position="187"/>
    </location>
</feature>
<dbReference type="OrthoDB" id="10377009at2759"/>
<feature type="domain" description="G-protein coupled receptors family 1 profile" evidence="12">
    <location>
        <begin position="23"/>
        <end position="400"/>
    </location>
</feature>
<feature type="transmembrane region" description="Helical" evidence="11">
    <location>
        <begin position="84"/>
        <end position="106"/>
    </location>
</feature>
<dbReference type="PANTHER" id="PTHR24228">
    <property type="entry name" value="B2 BRADYKININ RECEPTOR/ANGIOTENSIN II RECEPTOR"/>
    <property type="match status" value="1"/>
</dbReference>
<feature type="compositionally biased region" description="Polar residues" evidence="10">
    <location>
        <begin position="314"/>
        <end position="323"/>
    </location>
</feature>
<feature type="region of interest" description="Disordered" evidence="10">
    <location>
        <begin position="207"/>
        <end position="259"/>
    </location>
</feature>
<reference evidence="15" key="3">
    <citation type="submission" date="2025-04" db="UniProtKB">
        <authorList>
            <consortium name="RefSeq"/>
        </authorList>
    </citation>
    <scope>IDENTIFICATION</scope>
    <source>
        <strain evidence="15">S238N-H82</strain>
        <tissue evidence="15">Testes</tissue>
    </source>
</reference>
<feature type="transmembrane region" description="Helical" evidence="11">
    <location>
        <begin position="43"/>
        <end position="64"/>
    </location>
</feature>
<evidence type="ECO:0000256" key="8">
    <source>
        <dbReference type="ARBA" id="ARBA00023224"/>
    </source>
</evidence>
<dbReference type="GO" id="GO:0007186">
    <property type="term" value="P:G protein-coupled receptor signaling pathway"/>
    <property type="evidence" value="ECO:0000318"/>
    <property type="project" value="GO_Central"/>
</dbReference>
<feature type="transmembrane region" description="Helical" evidence="11">
    <location>
        <begin position="118"/>
        <end position="141"/>
    </location>
</feature>
<evidence type="ECO:0000256" key="4">
    <source>
        <dbReference type="ARBA" id="ARBA00022989"/>
    </source>
</evidence>
<dbReference type="PRINTS" id="PR00237">
    <property type="entry name" value="GPCRRHODOPSN"/>
</dbReference>
<evidence type="ECO:0000313" key="15">
    <source>
        <dbReference type="RefSeq" id="XP_035685391.1"/>
    </source>
</evidence>
<proteinExistence type="inferred from homology"/>
<protein>
    <submittedName>
        <fullName evidence="15">G-protein coupled receptor 84-like</fullName>
    </submittedName>
</protein>
<keyword evidence="14" id="KW-1185">Reference proteome</keyword>
<dbReference type="GeneID" id="118421992"/>
<dbReference type="FunFam" id="1.20.1070.10:FF:000502">
    <property type="entry name" value="Uncharacterized protein"/>
    <property type="match status" value="1"/>
</dbReference>
<accession>C3YGU3</accession>
<dbReference type="RefSeq" id="XP_035685391.1">
    <property type="nucleotide sequence ID" value="XM_035829498.1"/>
</dbReference>
<dbReference type="Pfam" id="PF00001">
    <property type="entry name" value="7tm_1"/>
    <property type="match status" value="1"/>
</dbReference>